<dbReference type="AlphaFoldDB" id="R7ZWD0"/>
<comment type="similarity">
    <text evidence="1">Belongs to the glycosyl hydrolase 2 family.</text>
</comment>
<dbReference type="Pfam" id="PF02837">
    <property type="entry name" value="Glyco_hydro_2_N"/>
    <property type="match status" value="1"/>
</dbReference>
<dbReference type="Proteomes" id="UP000013909">
    <property type="component" value="Unassembled WGS sequence"/>
</dbReference>
<feature type="domain" description="Glycosyl hydrolases family 2 sugar binding" evidence="3">
    <location>
        <begin position="19"/>
        <end position="172"/>
    </location>
</feature>
<evidence type="ECO:0000313" key="5">
    <source>
        <dbReference type="Proteomes" id="UP000013909"/>
    </source>
</evidence>
<keyword evidence="4" id="KW-0378">Hydrolase</keyword>
<comment type="caution">
    <text evidence="4">The sequence shown here is derived from an EMBL/GenBank/DDBJ whole genome shotgun (WGS) entry which is preliminary data.</text>
</comment>
<feature type="domain" description="Glycoside hydrolase family 2 catalytic" evidence="2">
    <location>
        <begin position="302"/>
        <end position="467"/>
    </location>
</feature>
<keyword evidence="4" id="KW-0326">Glycosidase</keyword>
<dbReference type="STRING" id="1232681.ADIS_1255"/>
<dbReference type="SUPFAM" id="SSF51445">
    <property type="entry name" value="(Trans)glycosidases"/>
    <property type="match status" value="1"/>
</dbReference>
<dbReference type="GO" id="GO:0005975">
    <property type="term" value="P:carbohydrate metabolic process"/>
    <property type="evidence" value="ECO:0007669"/>
    <property type="project" value="InterPro"/>
</dbReference>
<dbReference type="PATRIC" id="fig|1288963.3.peg.1253"/>
<evidence type="ECO:0000313" key="4">
    <source>
        <dbReference type="EMBL" id="EON78392.1"/>
    </source>
</evidence>
<evidence type="ECO:0000259" key="3">
    <source>
        <dbReference type="Pfam" id="PF02837"/>
    </source>
</evidence>
<dbReference type="Gene3D" id="3.20.20.80">
    <property type="entry name" value="Glycosidases"/>
    <property type="match status" value="1"/>
</dbReference>
<sequence>MLLAAGCRQSADRFTETMDLSGEWRFELDRDGKGMEEEWFSRDLSDKVQLPGTTDENQKGDFIDERAEDRLSRVWYWKGAAWYQREIDIPDSWQGKRVQLFLERTKDTHVWLNGTYCGYENTLSAPQYFEMTKAVVPGKNVVTVLVDNAKLPPVGPSHAVDERTQTNWNGIVGKMELQATDPVWVDGVQAYPDVENNRVRLRIKIGNLTQSDASGKITLQAETWNTEKTIHFEKHVEQVQQLSQGESDVFVDFGFDKQAPLWDEFDPALIRVMVALETESGDDRYQHATWVDFGMREFKREGKFLMNNGNRVFLRGRIDCANFPLTGYAPMDRESWLEMFRTLKSYGINHWRFHSWFPPKEALTAADMVGVYLQPELPNKRSGMDQRSMEQEEVRKIYNVDYLELEGSKINLTLKEYLEKEADLIFRHFGNHPSFTLFTLGNELGRNQAMYDLVATFKADDPRRLYAQGSNNMHWEPSFAEGDDFWVIGATADSLPVRGSFAYISKNAPFGHINEQSPSTLVNFAPSIAHVEVPVIGHETGQFQVSPDFNEIPKYTGVTRARNYELFQERLEKANMLDQADDFVKASGKLAVICYREDIEAALRTPDFGGFQLLDIMDFPGQGTAPVGILNVFMQSKGLVTPEEWRQFCSEVVPLLKMEKYTWTNKETFEASLDVAHYGPRDLVNTKINWQLSDLSGKVLAEGSQNAGTISRGALQEIGEIRIPLAEVKGPQQVKVSVAIADTPYKNTYDLWIYPDEIDTSVPSDMMVSRRLDESTKHHLEKGGKAILFPELDRLPKSIEGAFITDFWSWPMFARGAANRGVDPAPGSLGFLCAPESPLFNHFPTDFHSNWQWWHLVKNSRPIILDETSADYRPLIQTIDNFGRNHKLGTVFETSYGSGSLLVCAIDLPNLMDLPEARQLYYSMLKYVESDQFSPVFEIDRAVLRRLVP</sequence>
<dbReference type="SUPFAM" id="SSF49785">
    <property type="entry name" value="Galactose-binding domain-like"/>
    <property type="match status" value="1"/>
</dbReference>
<dbReference type="EMBL" id="AQHR01000040">
    <property type="protein sequence ID" value="EON78392.1"/>
    <property type="molecule type" value="Genomic_DNA"/>
</dbReference>
<dbReference type="EC" id="3.2.1.23" evidence="4"/>
<accession>R7ZWD0</accession>
<evidence type="ECO:0000259" key="2">
    <source>
        <dbReference type="Pfam" id="PF02836"/>
    </source>
</evidence>
<protein>
    <submittedName>
        <fullName evidence="4">Beta-galactosidase</fullName>
        <ecNumber evidence="4">3.2.1.23</ecNumber>
    </submittedName>
</protein>
<dbReference type="InterPro" id="IPR006104">
    <property type="entry name" value="Glyco_hydro_2_N"/>
</dbReference>
<dbReference type="PANTHER" id="PTHR42732">
    <property type="entry name" value="BETA-GALACTOSIDASE"/>
    <property type="match status" value="1"/>
</dbReference>
<dbReference type="Gene3D" id="2.60.120.260">
    <property type="entry name" value="Galactose-binding domain-like"/>
    <property type="match status" value="1"/>
</dbReference>
<dbReference type="InterPro" id="IPR006103">
    <property type="entry name" value="Glyco_hydro_2_cat"/>
</dbReference>
<proteinExistence type="inferred from homology"/>
<dbReference type="GO" id="GO:0004565">
    <property type="term" value="F:beta-galactosidase activity"/>
    <property type="evidence" value="ECO:0007669"/>
    <property type="project" value="UniProtKB-EC"/>
</dbReference>
<gene>
    <name evidence="4" type="ORF">ADIS_1255</name>
</gene>
<name>R7ZWD0_9BACT</name>
<reference evidence="4 5" key="1">
    <citation type="submission" date="2013-02" db="EMBL/GenBank/DDBJ databases">
        <title>A novel strain isolated from Lonar lake, Maharashtra, India.</title>
        <authorList>
            <person name="Singh A."/>
        </authorList>
    </citation>
    <scope>NUCLEOTIDE SEQUENCE [LARGE SCALE GENOMIC DNA]</scope>
    <source>
        <strain evidence="4 5">AK24</strain>
    </source>
</reference>
<dbReference type="Pfam" id="PF02836">
    <property type="entry name" value="Glyco_hydro_2_C"/>
    <property type="match status" value="1"/>
</dbReference>
<keyword evidence="5" id="KW-1185">Reference proteome</keyword>
<dbReference type="InterPro" id="IPR051913">
    <property type="entry name" value="GH2_Domain-Containing"/>
</dbReference>
<evidence type="ECO:0000256" key="1">
    <source>
        <dbReference type="ARBA" id="ARBA00007401"/>
    </source>
</evidence>
<organism evidence="4 5">
    <name type="scientific">Lunatimonas lonarensis</name>
    <dbReference type="NCBI Taxonomy" id="1232681"/>
    <lineage>
        <taxon>Bacteria</taxon>
        <taxon>Pseudomonadati</taxon>
        <taxon>Bacteroidota</taxon>
        <taxon>Cytophagia</taxon>
        <taxon>Cytophagales</taxon>
        <taxon>Cyclobacteriaceae</taxon>
    </lineage>
</organism>
<dbReference type="PANTHER" id="PTHR42732:SF1">
    <property type="entry name" value="BETA-MANNOSIDASE"/>
    <property type="match status" value="1"/>
</dbReference>
<dbReference type="InterPro" id="IPR008979">
    <property type="entry name" value="Galactose-bd-like_sf"/>
</dbReference>
<dbReference type="InterPro" id="IPR017853">
    <property type="entry name" value="GH"/>
</dbReference>